<feature type="domain" description="SH3b" evidence="2">
    <location>
        <begin position="29"/>
        <end position="95"/>
    </location>
</feature>
<dbReference type="PROSITE" id="PS51781">
    <property type="entry name" value="SH3B"/>
    <property type="match status" value="1"/>
</dbReference>
<accession>A0ABT8D9H7</accession>
<evidence type="ECO:0000313" key="3">
    <source>
        <dbReference type="EMBL" id="MDN3712551.1"/>
    </source>
</evidence>
<evidence type="ECO:0000313" key="4">
    <source>
        <dbReference type="Proteomes" id="UP001243846"/>
    </source>
</evidence>
<dbReference type="Gene3D" id="2.30.30.40">
    <property type="entry name" value="SH3 Domains"/>
    <property type="match status" value="1"/>
</dbReference>
<proteinExistence type="predicted"/>
<dbReference type="SMART" id="SM00287">
    <property type="entry name" value="SH3b"/>
    <property type="match status" value="1"/>
</dbReference>
<dbReference type="EMBL" id="JAUFRC010000001">
    <property type="protein sequence ID" value="MDN3712551.1"/>
    <property type="molecule type" value="Genomic_DNA"/>
</dbReference>
<feature type="chain" id="PRO_5045054978" evidence="1">
    <location>
        <begin position="20"/>
        <end position="209"/>
    </location>
</feature>
<reference evidence="4" key="1">
    <citation type="journal article" date="2019" name="Int. J. Syst. Evol. Microbiol.">
        <title>The Global Catalogue of Microorganisms (GCM) 10K type strain sequencing project: providing services to taxonomists for standard genome sequencing and annotation.</title>
        <authorList>
            <consortium name="The Broad Institute Genomics Platform"/>
            <consortium name="The Broad Institute Genome Sequencing Center for Infectious Disease"/>
            <person name="Wu L."/>
            <person name="Ma J."/>
        </authorList>
    </citation>
    <scope>NUCLEOTIDE SEQUENCE [LARGE SCALE GENOMIC DNA]</scope>
    <source>
        <strain evidence="4">CECT 8482</strain>
    </source>
</reference>
<dbReference type="RefSeq" id="WP_377682909.1">
    <property type="nucleotide sequence ID" value="NZ_JBHMDZ010000001.1"/>
</dbReference>
<feature type="signal peptide" evidence="1">
    <location>
        <begin position="1"/>
        <end position="19"/>
    </location>
</feature>
<comment type="caution">
    <text evidence="3">The sequence shown here is derived from an EMBL/GenBank/DDBJ whole genome shotgun (WGS) entry which is preliminary data.</text>
</comment>
<protein>
    <submittedName>
        <fullName evidence="3">SH3 domain-containing protein</fullName>
    </submittedName>
</protein>
<organism evidence="3 4">
    <name type="scientific">Paracoccus cavernae</name>
    <dbReference type="NCBI Taxonomy" id="1571207"/>
    <lineage>
        <taxon>Bacteria</taxon>
        <taxon>Pseudomonadati</taxon>
        <taxon>Pseudomonadota</taxon>
        <taxon>Alphaproteobacteria</taxon>
        <taxon>Rhodobacterales</taxon>
        <taxon>Paracoccaceae</taxon>
        <taxon>Paracoccus</taxon>
    </lineage>
</organism>
<evidence type="ECO:0000256" key="1">
    <source>
        <dbReference type="SAM" id="SignalP"/>
    </source>
</evidence>
<keyword evidence="4" id="KW-1185">Reference proteome</keyword>
<evidence type="ECO:0000259" key="2">
    <source>
        <dbReference type="PROSITE" id="PS51781"/>
    </source>
</evidence>
<dbReference type="Proteomes" id="UP001243846">
    <property type="component" value="Unassembled WGS sequence"/>
</dbReference>
<name>A0ABT8D9H7_9RHOB</name>
<gene>
    <name evidence="3" type="ORF">QWZ10_13800</name>
</gene>
<dbReference type="InterPro" id="IPR003646">
    <property type="entry name" value="SH3-like_bac-type"/>
</dbReference>
<dbReference type="Pfam" id="PF08239">
    <property type="entry name" value="SH3_3"/>
    <property type="match status" value="1"/>
</dbReference>
<sequence length="209" mass="21997">MLRSLLVASALMIAAPAFATPEALLPGLADVVDVAANDTLNVRAEPNASAAVRGTLAPDAKGIEIIGFDKTGAWAEISRGETTGWASGKFLRLRSDTWKAGELPATVSCYGTEPFWNLKRTPEGMEFSTPDGAPRKLELRRVMDRGLSEDATRALIAGDGAGRVTAVIQPEICSDGMSDRSFGLSTIVILDGANSPSRMLSGCCSVAQR</sequence>
<keyword evidence="1" id="KW-0732">Signal</keyword>